<proteinExistence type="predicted"/>
<feature type="non-terminal residue" evidence="6">
    <location>
        <position position="1"/>
    </location>
</feature>
<dbReference type="EMBL" id="DXGJ01000051">
    <property type="protein sequence ID" value="HIW72324.1"/>
    <property type="molecule type" value="Genomic_DNA"/>
</dbReference>
<dbReference type="InterPro" id="IPR004160">
    <property type="entry name" value="Transl_elong_EFTu/EF1A_C"/>
</dbReference>
<reference evidence="6" key="1">
    <citation type="journal article" date="2021" name="PeerJ">
        <title>Extensive microbial diversity within the chicken gut microbiome revealed by metagenomics and culture.</title>
        <authorList>
            <person name="Gilroy R."/>
            <person name="Ravi A."/>
            <person name="Getino M."/>
            <person name="Pursley I."/>
            <person name="Horton D.L."/>
            <person name="Alikhan N.F."/>
            <person name="Baker D."/>
            <person name="Gharbi K."/>
            <person name="Hall N."/>
            <person name="Watson M."/>
            <person name="Adriaenssens E.M."/>
            <person name="Foster-Nyarko E."/>
            <person name="Jarju S."/>
            <person name="Secka A."/>
            <person name="Antonio M."/>
            <person name="Oren A."/>
            <person name="Chaudhuri R.R."/>
            <person name="La Ragione R."/>
            <person name="Hildebrand F."/>
            <person name="Pallen M.J."/>
        </authorList>
    </citation>
    <scope>NUCLEOTIDE SEQUENCE</scope>
    <source>
        <strain evidence="6">CHK173-259</strain>
    </source>
</reference>
<keyword evidence="3" id="KW-0648">Protein biosynthesis</keyword>
<keyword evidence="2 6" id="KW-0251">Elongation factor</keyword>
<dbReference type="GO" id="GO:0005525">
    <property type="term" value="F:GTP binding"/>
    <property type="evidence" value="ECO:0007669"/>
    <property type="project" value="UniProtKB-KW"/>
</dbReference>
<gene>
    <name evidence="6" type="primary">tuf</name>
    <name evidence="6" type="ORF">H9875_06805</name>
</gene>
<evidence type="ECO:0000256" key="3">
    <source>
        <dbReference type="ARBA" id="ARBA00022917"/>
    </source>
</evidence>
<dbReference type="Proteomes" id="UP000886822">
    <property type="component" value="Unassembled WGS sequence"/>
</dbReference>
<evidence type="ECO:0000313" key="6">
    <source>
        <dbReference type="EMBL" id="HIW72324.1"/>
    </source>
</evidence>
<evidence type="ECO:0000313" key="7">
    <source>
        <dbReference type="Proteomes" id="UP000886822"/>
    </source>
</evidence>
<evidence type="ECO:0000259" key="5">
    <source>
        <dbReference type="Pfam" id="PF03143"/>
    </source>
</evidence>
<protein>
    <submittedName>
        <fullName evidence="6">Elongation factor Tu</fullName>
    </submittedName>
</protein>
<sequence length="40" mass="4218">DNVTFTVELIQPAAIEKGTKFTVREGGHTVGAGTVTEIDD</sequence>
<dbReference type="AlphaFoldDB" id="A0A9D1QT41"/>
<dbReference type="Pfam" id="PF03143">
    <property type="entry name" value="GTP_EFTU_D3"/>
    <property type="match status" value="1"/>
</dbReference>
<accession>A0A9D1QT41</accession>
<reference evidence="6" key="2">
    <citation type="submission" date="2021-04" db="EMBL/GenBank/DDBJ databases">
        <authorList>
            <person name="Gilroy R."/>
        </authorList>
    </citation>
    <scope>NUCLEOTIDE SEQUENCE</scope>
    <source>
        <strain evidence="6">CHK173-259</strain>
    </source>
</reference>
<comment type="caution">
    <text evidence="6">The sequence shown here is derived from an EMBL/GenBank/DDBJ whole genome shotgun (WGS) entry which is preliminary data.</text>
</comment>
<name>A0A9D1QT41_9LACO</name>
<dbReference type="GO" id="GO:0003746">
    <property type="term" value="F:translation elongation factor activity"/>
    <property type="evidence" value="ECO:0007669"/>
    <property type="project" value="UniProtKB-KW"/>
</dbReference>
<dbReference type="Gene3D" id="2.40.30.10">
    <property type="entry name" value="Translation factors"/>
    <property type="match status" value="1"/>
</dbReference>
<keyword evidence="1" id="KW-0547">Nucleotide-binding</keyword>
<evidence type="ECO:0000256" key="4">
    <source>
        <dbReference type="ARBA" id="ARBA00023134"/>
    </source>
</evidence>
<organism evidence="6 7">
    <name type="scientific">Candidatus Levilactobacillus faecigallinarum</name>
    <dbReference type="NCBI Taxonomy" id="2838638"/>
    <lineage>
        <taxon>Bacteria</taxon>
        <taxon>Bacillati</taxon>
        <taxon>Bacillota</taxon>
        <taxon>Bacilli</taxon>
        <taxon>Lactobacillales</taxon>
        <taxon>Lactobacillaceae</taxon>
        <taxon>Levilactobacillus</taxon>
    </lineage>
</organism>
<keyword evidence="4" id="KW-0342">GTP-binding</keyword>
<evidence type="ECO:0000256" key="1">
    <source>
        <dbReference type="ARBA" id="ARBA00022741"/>
    </source>
</evidence>
<dbReference type="SUPFAM" id="SSF50465">
    <property type="entry name" value="EF-Tu/eEF-1alpha/eIF2-gamma C-terminal domain"/>
    <property type="match status" value="1"/>
</dbReference>
<evidence type="ECO:0000256" key="2">
    <source>
        <dbReference type="ARBA" id="ARBA00022768"/>
    </source>
</evidence>
<feature type="domain" description="Translation elongation factor EFTu/EF1A C-terminal" evidence="5">
    <location>
        <begin position="1"/>
        <end position="38"/>
    </location>
</feature>
<dbReference type="InterPro" id="IPR009001">
    <property type="entry name" value="Transl_elong_EF1A/Init_IF2_C"/>
</dbReference>